<evidence type="ECO:0000313" key="1">
    <source>
        <dbReference type="EMBL" id="KAA6357759.1"/>
    </source>
</evidence>
<dbReference type="Proteomes" id="UP000324800">
    <property type="component" value="Unassembled WGS sequence"/>
</dbReference>
<comment type="caution">
    <text evidence="1">The sequence shown here is derived from an EMBL/GenBank/DDBJ whole genome shotgun (WGS) entry which is preliminary data.</text>
</comment>
<organism evidence="1 2">
    <name type="scientific">Streblomastix strix</name>
    <dbReference type="NCBI Taxonomy" id="222440"/>
    <lineage>
        <taxon>Eukaryota</taxon>
        <taxon>Metamonada</taxon>
        <taxon>Preaxostyla</taxon>
        <taxon>Oxymonadida</taxon>
        <taxon>Streblomastigidae</taxon>
        <taxon>Streblomastix</taxon>
    </lineage>
</organism>
<reference evidence="1 2" key="1">
    <citation type="submission" date="2019-03" db="EMBL/GenBank/DDBJ databases">
        <title>Single cell metagenomics reveals metabolic interactions within the superorganism composed of flagellate Streblomastix strix and complex community of Bacteroidetes bacteria on its surface.</title>
        <authorList>
            <person name="Treitli S.C."/>
            <person name="Kolisko M."/>
            <person name="Husnik F."/>
            <person name="Keeling P."/>
            <person name="Hampl V."/>
        </authorList>
    </citation>
    <scope>NUCLEOTIDE SEQUENCE [LARGE SCALE GENOMIC DNA]</scope>
    <source>
        <strain evidence="1">ST1C</strain>
    </source>
</reference>
<proteinExistence type="predicted"/>
<feature type="non-terminal residue" evidence="1">
    <location>
        <position position="133"/>
    </location>
</feature>
<protein>
    <submittedName>
        <fullName evidence="1">Uncharacterized protein</fullName>
    </submittedName>
</protein>
<dbReference type="AlphaFoldDB" id="A0A5J4TI06"/>
<dbReference type="EMBL" id="SNRW01030887">
    <property type="protein sequence ID" value="KAA6357759.1"/>
    <property type="molecule type" value="Genomic_DNA"/>
</dbReference>
<sequence length="133" mass="15594">MPYYLKKICKFVDIIQIIGGILVLFKQRKDYITRIQQIDVLAKFFVQQIAAQIQNPKEDIKLGDNEKKNLIDDGIDFIKNLINISEFYPQYLITGAHVEKEYSEGYLALKIWHIVFNFLADNIKFLNPLVKDI</sequence>
<name>A0A5J4TI06_9EUKA</name>
<accession>A0A5J4TI06</accession>
<evidence type="ECO:0000313" key="2">
    <source>
        <dbReference type="Proteomes" id="UP000324800"/>
    </source>
</evidence>
<gene>
    <name evidence="1" type="ORF">EZS28_046714</name>
</gene>